<dbReference type="AlphaFoldDB" id="A0A8J2JWR0"/>
<keyword evidence="2" id="KW-1185">Reference proteome</keyword>
<organism evidence="1 2">
    <name type="scientific">Allacma fusca</name>
    <dbReference type="NCBI Taxonomy" id="39272"/>
    <lineage>
        <taxon>Eukaryota</taxon>
        <taxon>Metazoa</taxon>
        <taxon>Ecdysozoa</taxon>
        <taxon>Arthropoda</taxon>
        <taxon>Hexapoda</taxon>
        <taxon>Collembola</taxon>
        <taxon>Symphypleona</taxon>
        <taxon>Sminthuridae</taxon>
        <taxon>Allacma</taxon>
    </lineage>
</organism>
<evidence type="ECO:0000313" key="2">
    <source>
        <dbReference type="Proteomes" id="UP000708208"/>
    </source>
</evidence>
<dbReference type="Proteomes" id="UP000708208">
    <property type="component" value="Unassembled WGS sequence"/>
</dbReference>
<dbReference type="GO" id="GO:0015986">
    <property type="term" value="P:proton motive force-driven ATP synthesis"/>
    <property type="evidence" value="ECO:0007669"/>
    <property type="project" value="InterPro"/>
</dbReference>
<protein>
    <recommendedName>
        <fullName evidence="3">ATP synthase subunit d, mitochondrial</fullName>
    </recommendedName>
</protein>
<comment type="caution">
    <text evidence="1">The sequence shown here is derived from an EMBL/GenBank/DDBJ whole genome shotgun (WGS) entry which is preliminary data.</text>
</comment>
<dbReference type="PANTHER" id="PTHR12700">
    <property type="entry name" value="ATP SYNTHASE SUBUNIT D, MITOCHONDRIAL"/>
    <property type="match status" value="1"/>
</dbReference>
<accession>A0A8J2JWR0</accession>
<dbReference type="InterPro" id="IPR008689">
    <property type="entry name" value="ATP_synth_F0_dsu_mt"/>
</dbReference>
<reference evidence="1" key="1">
    <citation type="submission" date="2021-06" db="EMBL/GenBank/DDBJ databases">
        <authorList>
            <person name="Hodson N. C."/>
            <person name="Mongue J. A."/>
            <person name="Jaron S. K."/>
        </authorList>
    </citation>
    <scope>NUCLEOTIDE SEQUENCE</scope>
</reference>
<dbReference type="GO" id="GO:0015078">
    <property type="term" value="F:proton transmembrane transporter activity"/>
    <property type="evidence" value="ECO:0007669"/>
    <property type="project" value="InterPro"/>
</dbReference>
<sequence length="261" mass="29902">MSKIESTDVCYLIMGDFLLFNWDFGRCFTSYKQPQSAIYIPSEAGGELYSYALHVHVQLTSTFGETFGLVRACKDFWLFRIFSTSTMAARRLAASSINWAAFAERVPEAQRPSFLALKSRTDNYLRRVNANPAEAPKIDWAAYKGKVPIPGLVDAFKKQYEAFQIPYPPDSLSAQIAEQEKQALAETKQFIAESNQRIKDYEAKIAKWGTVLPYEEMTYEEYIDIHPDDSVNWKKPTLWPHDEEEQLGYVEPGVAVEEKKH</sequence>
<evidence type="ECO:0000313" key="1">
    <source>
        <dbReference type="EMBL" id="CAG7723405.1"/>
    </source>
</evidence>
<proteinExistence type="predicted"/>
<dbReference type="Pfam" id="PF05873">
    <property type="entry name" value="Mt_ATP-synt_D"/>
    <property type="match status" value="1"/>
</dbReference>
<dbReference type="EMBL" id="CAJVCH010098875">
    <property type="protein sequence ID" value="CAG7723405.1"/>
    <property type="molecule type" value="Genomic_DNA"/>
</dbReference>
<evidence type="ECO:0008006" key="3">
    <source>
        <dbReference type="Google" id="ProtNLM"/>
    </source>
</evidence>
<gene>
    <name evidence="1" type="ORF">AFUS01_LOCUS12495</name>
</gene>
<dbReference type="OrthoDB" id="35799at2759"/>
<name>A0A8J2JWR0_9HEXA</name>